<protein>
    <recommendedName>
        <fullName evidence="5">Cell division protein FtsL</fullName>
    </recommendedName>
</protein>
<accession>A0A4U1B926</accession>
<dbReference type="EMBL" id="SWCI01000015">
    <property type="protein sequence ID" value="TKB47221.1"/>
    <property type="molecule type" value="Genomic_DNA"/>
</dbReference>
<dbReference type="Proteomes" id="UP000305674">
    <property type="component" value="Unassembled WGS sequence"/>
</dbReference>
<organism evidence="3 4">
    <name type="scientific">Ferrimonas sediminicola</name>
    <dbReference type="NCBI Taxonomy" id="2569538"/>
    <lineage>
        <taxon>Bacteria</taxon>
        <taxon>Pseudomonadati</taxon>
        <taxon>Pseudomonadota</taxon>
        <taxon>Gammaproteobacteria</taxon>
        <taxon>Alteromonadales</taxon>
        <taxon>Ferrimonadaceae</taxon>
        <taxon>Ferrimonas</taxon>
    </lineage>
</organism>
<evidence type="ECO:0000313" key="4">
    <source>
        <dbReference type="Proteomes" id="UP000305674"/>
    </source>
</evidence>
<keyword evidence="4" id="KW-1185">Reference proteome</keyword>
<dbReference type="OrthoDB" id="6401392at2"/>
<evidence type="ECO:0000313" key="3">
    <source>
        <dbReference type="EMBL" id="TKB47221.1"/>
    </source>
</evidence>
<proteinExistence type="predicted"/>
<comment type="caution">
    <text evidence="3">The sequence shown here is derived from an EMBL/GenBank/DDBJ whole genome shotgun (WGS) entry which is preliminary data.</text>
</comment>
<feature type="coiled-coil region" evidence="1">
    <location>
        <begin position="35"/>
        <end position="86"/>
    </location>
</feature>
<name>A0A4U1B926_9GAMM</name>
<keyword evidence="1" id="KW-0175">Coiled coil</keyword>
<evidence type="ECO:0000256" key="2">
    <source>
        <dbReference type="SAM" id="MobiDB-lite"/>
    </source>
</evidence>
<gene>
    <name evidence="3" type="ORF">FCL40_16085</name>
</gene>
<reference evidence="3 4" key="1">
    <citation type="submission" date="2019-04" db="EMBL/GenBank/DDBJ databases">
        <authorList>
            <person name="Hwang J.C."/>
        </authorList>
    </citation>
    <scope>NUCLEOTIDE SEQUENCE [LARGE SCALE GENOMIC DNA]</scope>
    <source>
        <strain evidence="3 4">IMCC35001</strain>
    </source>
</reference>
<evidence type="ECO:0008006" key="5">
    <source>
        <dbReference type="Google" id="ProtNLM"/>
    </source>
</evidence>
<sequence length="118" mass="13452">MSCSPGCRLKGYLLALLASVTLVSLVWAVDKHHRAAELQQQLVNEQARSDQQQQQLESLAEELRQWRELEEQRREIRRRYQEARDSGKSVVLENNGEGVTTFAQPHGGVKITRTPSAR</sequence>
<dbReference type="AlphaFoldDB" id="A0A4U1B926"/>
<dbReference type="RefSeq" id="WP_136854326.1">
    <property type="nucleotide sequence ID" value="NZ_SWCI01000015.1"/>
</dbReference>
<evidence type="ECO:0000256" key="1">
    <source>
        <dbReference type="SAM" id="Coils"/>
    </source>
</evidence>
<feature type="region of interest" description="Disordered" evidence="2">
    <location>
        <begin position="87"/>
        <end position="118"/>
    </location>
</feature>